<evidence type="ECO:0000313" key="1">
    <source>
        <dbReference type="EMBL" id="KAK3606643.1"/>
    </source>
</evidence>
<evidence type="ECO:0000313" key="2">
    <source>
        <dbReference type="Proteomes" id="UP001195483"/>
    </source>
</evidence>
<accession>A0AAE0W937</accession>
<comment type="caution">
    <text evidence="1">The sequence shown here is derived from an EMBL/GenBank/DDBJ whole genome shotgun (WGS) entry which is preliminary data.</text>
</comment>
<proteinExistence type="predicted"/>
<keyword evidence="2" id="KW-1185">Reference proteome</keyword>
<organism evidence="1 2">
    <name type="scientific">Potamilus streckersoni</name>
    <dbReference type="NCBI Taxonomy" id="2493646"/>
    <lineage>
        <taxon>Eukaryota</taxon>
        <taxon>Metazoa</taxon>
        <taxon>Spiralia</taxon>
        <taxon>Lophotrochozoa</taxon>
        <taxon>Mollusca</taxon>
        <taxon>Bivalvia</taxon>
        <taxon>Autobranchia</taxon>
        <taxon>Heteroconchia</taxon>
        <taxon>Palaeoheterodonta</taxon>
        <taxon>Unionida</taxon>
        <taxon>Unionoidea</taxon>
        <taxon>Unionidae</taxon>
        <taxon>Ambleminae</taxon>
        <taxon>Lampsilini</taxon>
        <taxon>Potamilus</taxon>
    </lineage>
</organism>
<feature type="non-terminal residue" evidence="1">
    <location>
        <position position="65"/>
    </location>
</feature>
<protein>
    <submittedName>
        <fullName evidence="1">Uncharacterized protein</fullName>
    </submittedName>
</protein>
<reference evidence="1" key="2">
    <citation type="journal article" date="2021" name="Genome Biol. Evol.">
        <title>Developing a high-quality reference genome for a parasitic bivalve with doubly uniparental inheritance (Bivalvia: Unionida).</title>
        <authorList>
            <person name="Smith C.H."/>
        </authorList>
    </citation>
    <scope>NUCLEOTIDE SEQUENCE</scope>
    <source>
        <strain evidence="1">CHS0354</strain>
        <tissue evidence="1">Mantle</tissue>
    </source>
</reference>
<dbReference type="Proteomes" id="UP001195483">
    <property type="component" value="Unassembled WGS sequence"/>
</dbReference>
<dbReference type="AlphaFoldDB" id="A0AAE0W937"/>
<reference evidence="1" key="1">
    <citation type="journal article" date="2021" name="Genome Biol. Evol.">
        <title>A High-Quality Reference Genome for a Parasitic Bivalve with Doubly Uniparental Inheritance (Bivalvia: Unionida).</title>
        <authorList>
            <person name="Smith C.H."/>
        </authorList>
    </citation>
    <scope>NUCLEOTIDE SEQUENCE</scope>
    <source>
        <strain evidence="1">CHS0354</strain>
    </source>
</reference>
<name>A0AAE0W937_9BIVA</name>
<dbReference type="EMBL" id="JAEAOA010002078">
    <property type="protein sequence ID" value="KAK3606643.1"/>
    <property type="molecule type" value="Genomic_DNA"/>
</dbReference>
<sequence length="65" mass="7982">MAILLHHDLGYKPCCYKLSKFYTWCHFALEAFQCCRNVVRFYYREIDTSSIRQIRQIVTRNTWLM</sequence>
<reference evidence="1" key="3">
    <citation type="submission" date="2023-05" db="EMBL/GenBank/DDBJ databases">
        <authorList>
            <person name="Smith C.H."/>
        </authorList>
    </citation>
    <scope>NUCLEOTIDE SEQUENCE</scope>
    <source>
        <strain evidence="1">CHS0354</strain>
        <tissue evidence="1">Mantle</tissue>
    </source>
</reference>
<gene>
    <name evidence="1" type="ORF">CHS0354_035637</name>
</gene>